<name>A0A1M6V5F2_9BRAD</name>
<keyword evidence="1" id="KW-0472">Membrane</keyword>
<gene>
    <name evidence="2" type="ORF">SAMN05444159_4135</name>
</gene>
<protein>
    <submittedName>
        <fullName evidence="2">Uncharacterized protein</fullName>
    </submittedName>
</protein>
<keyword evidence="1" id="KW-0812">Transmembrane</keyword>
<keyword evidence="1" id="KW-1133">Transmembrane helix</keyword>
<evidence type="ECO:0000313" key="3">
    <source>
        <dbReference type="Proteomes" id="UP000189935"/>
    </source>
</evidence>
<evidence type="ECO:0000313" key="2">
    <source>
        <dbReference type="EMBL" id="SHK76702.1"/>
    </source>
</evidence>
<evidence type="ECO:0000256" key="1">
    <source>
        <dbReference type="SAM" id="Phobius"/>
    </source>
</evidence>
<dbReference type="Proteomes" id="UP000189935">
    <property type="component" value="Chromosome I"/>
</dbReference>
<reference evidence="2 3" key="1">
    <citation type="submission" date="2016-11" db="EMBL/GenBank/DDBJ databases">
        <authorList>
            <person name="Jaros S."/>
            <person name="Januszkiewicz K."/>
            <person name="Wedrychowicz H."/>
        </authorList>
    </citation>
    <scope>NUCLEOTIDE SEQUENCE [LARGE SCALE GENOMIC DNA]</scope>
    <source>
        <strain evidence="2 3">GAS499</strain>
    </source>
</reference>
<organism evidence="2 3">
    <name type="scientific">Bradyrhizobium lablabi</name>
    <dbReference type="NCBI Taxonomy" id="722472"/>
    <lineage>
        <taxon>Bacteria</taxon>
        <taxon>Pseudomonadati</taxon>
        <taxon>Pseudomonadota</taxon>
        <taxon>Alphaproteobacteria</taxon>
        <taxon>Hyphomicrobiales</taxon>
        <taxon>Nitrobacteraceae</taxon>
        <taxon>Bradyrhizobium</taxon>
    </lineage>
</organism>
<dbReference type="AlphaFoldDB" id="A0A1M6V5F2"/>
<proteinExistence type="predicted"/>
<feature type="transmembrane region" description="Helical" evidence="1">
    <location>
        <begin position="15"/>
        <end position="35"/>
    </location>
</feature>
<sequence>MKKQKLQARSISDGAPLAGCIIVIGFAFIVVESLAHGRISRDAVLFAFLGCAVGLKETSQTLTPATSTFVA</sequence>
<dbReference type="EMBL" id="LT670844">
    <property type="protein sequence ID" value="SHK76702.1"/>
    <property type="molecule type" value="Genomic_DNA"/>
</dbReference>
<accession>A0A1M6V5F2</accession>